<accession>A0A8G2C5G4</accession>
<dbReference type="Proteomes" id="UP000199581">
    <property type="component" value="Unassembled WGS sequence"/>
</dbReference>
<dbReference type="AlphaFoldDB" id="A0A8G2C5G4"/>
<proteinExistence type="predicted"/>
<protein>
    <submittedName>
        <fullName evidence="1">Uncharacterized protein</fullName>
    </submittedName>
</protein>
<comment type="caution">
    <text evidence="1">The sequence shown here is derived from an EMBL/GenBank/DDBJ whole genome shotgun (WGS) entry which is preliminary data.</text>
</comment>
<name>A0A8G2C5G4_DESNO</name>
<keyword evidence="2" id="KW-1185">Reference proteome</keyword>
<sequence>MIKVTQKMHCVKKTPQSISNLASTRYDREDSALCPQYMLKLADLFAIYCLTLIHLLEIRELSTDKNY</sequence>
<reference evidence="1 2" key="1">
    <citation type="submission" date="2016-10" db="EMBL/GenBank/DDBJ databases">
        <authorList>
            <person name="Varghese N."/>
            <person name="Submissions S."/>
        </authorList>
    </citation>
    <scope>NUCLEOTIDE SEQUENCE [LARGE SCALE GENOMIC DNA]</scope>
    <source>
        <strain evidence="1 2">DSM 1741</strain>
    </source>
</reference>
<evidence type="ECO:0000313" key="1">
    <source>
        <dbReference type="EMBL" id="SFM11771.1"/>
    </source>
</evidence>
<dbReference type="EMBL" id="FOTO01000015">
    <property type="protein sequence ID" value="SFM11771.1"/>
    <property type="molecule type" value="Genomic_DNA"/>
</dbReference>
<gene>
    <name evidence="1" type="ORF">SAMN05421830_1153</name>
</gene>
<evidence type="ECO:0000313" key="2">
    <source>
        <dbReference type="Proteomes" id="UP000199581"/>
    </source>
</evidence>
<organism evidence="1 2">
    <name type="scientific">Desulfomicrobium norvegicum (strain DSM 1741 / NCIMB 8310)</name>
    <name type="common">Desulfovibrio baculatus (strain Norway 4)</name>
    <name type="synonym">Desulfovibrio desulfuricans (strain Norway 4)</name>
    <dbReference type="NCBI Taxonomy" id="52561"/>
    <lineage>
        <taxon>Bacteria</taxon>
        <taxon>Pseudomonadati</taxon>
        <taxon>Thermodesulfobacteriota</taxon>
        <taxon>Desulfovibrionia</taxon>
        <taxon>Desulfovibrionales</taxon>
        <taxon>Desulfomicrobiaceae</taxon>
        <taxon>Desulfomicrobium</taxon>
    </lineage>
</organism>